<evidence type="ECO:0000313" key="3">
    <source>
        <dbReference type="Proteomes" id="UP000815325"/>
    </source>
</evidence>
<feature type="region of interest" description="Disordered" evidence="1">
    <location>
        <begin position="152"/>
        <end position="171"/>
    </location>
</feature>
<name>A0ABQ7GVH8_DUNSA</name>
<organism evidence="2 3">
    <name type="scientific">Dunaliella salina</name>
    <name type="common">Green alga</name>
    <name type="synonym">Protococcus salinus</name>
    <dbReference type="NCBI Taxonomy" id="3046"/>
    <lineage>
        <taxon>Eukaryota</taxon>
        <taxon>Viridiplantae</taxon>
        <taxon>Chlorophyta</taxon>
        <taxon>core chlorophytes</taxon>
        <taxon>Chlorophyceae</taxon>
        <taxon>CS clade</taxon>
        <taxon>Chlamydomonadales</taxon>
        <taxon>Dunaliellaceae</taxon>
        <taxon>Dunaliella</taxon>
    </lineage>
</organism>
<feature type="compositionally biased region" description="Low complexity" evidence="1">
    <location>
        <begin position="152"/>
        <end position="165"/>
    </location>
</feature>
<dbReference type="Proteomes" id="UP000815325">
    <property type="component" value="Unassembled WGS sequence"/>
</dbReference>
<feature type="compositionally biased region" description="Polar residues" evidence="1">
    <location>
        <begin position="267"/>
        <end position="279"/>
    </location>
</feature>
<keyword evidence="3" id="KW-1185">Reference proteome</keyword>
<gene>
    <name evidence="2" type="ORF">DUNSADRAFT_2512</name>
</gene>
<reference evidence="2" key="1">
    <citation type="submission" date="2017-08" db="EMBL/GenBank/DDBJ databases">
        <authorList>
            <person name="Polle J.E."/>
            <person name="Barry K."/>
            <person name="Cushman J."/>
            <person name="Schmutz J."/>
            <person name="Tran D."/>
            <person name="Hathwaick L.T."/>
            <person name="Yim W.C."/>
            <person name="Jenkins J."/>
            <person name="Mckie-Krisberg Z.M."/>
            <person name="Prochnik S."/>
            <person name="Lindquist E."/>
            <person name="Dockter R.B."/>
            <person name="Adam C."/>
            <person name="Molina H."/>
            <person name="Bunkerborg J."/>
            <person name="Jin E."/>
            <person name="Buchheim M."/>
            <person name="Magnuson J."/>
        </authorList>
    </citation>
    <scope>NUCLEOTIDE SEQUENCE</scope>
    <source>
        <strain evidence="2">CCAP 19/18</strain>
    </source>
</reference>
<evidence type="ECO:0000313" key="2">
    <source>
        <dbReference type="EMBL" id="KAF5838603.1"/>
    </source>
</evidence>
<protein>
    <submittedName>
        <fullName evidence="2">Uncharacterized protein</fullName>
    </submittedName>
</protein>
<proteinExistence type="predicted"/>
<feature type="region of interest" description="Disordered" evidence="1">
    <location>
        <begin position="255"/>
        <end position="281"/>
    </location>
</feature>
<comment type="caution">
    <text evidence="2">The sequence shown here is derived from an EMBL/GenBank/DDBJ whole genome shotgun (WGS) entry which is preliminary data.</text>
</comment>
<sequence>MCWSAGISAELVPRTAPSLTELHEWAATRGIRWLLTLGPANQSCPAAAHGIWWLVMLDPANPSHPLHSAVSVGSRAWRLLAFQYGPCKSILNCACSHPLLGRSRSLTGHLTEQYEWAAARGIRWLVILDPAKLGDGSEAGLGSLRVASGMSSSGSRADSGQQRSSNGSAAPPMVKVRGFRVALENVQQQRRSRFRAAAIKQRLCSTVEGWEAAAAEQIQGSSNQAVALQLANGEAVLSNGSAAPPMVKVSGFGMASRVGGRSGRADSGQQRSSTNSATSPMVKARACGVQCHCITPLNPSPMGMNSVVHLGWDDASGVGASSGRADSGQQQSSNSPAALPIVNVSGFRVKSAPGAGGTKLDELIPLADLTARLAALLFPPGSSPMAMQSLSLGPITSPVSASMAGAVAALGSERTSASGVAQEGGAGAVATLSSERTSAFGVAQEDSPRSMAYGYPQPSYVDLSEARPLLNTTSDTFEVAASATGANQPNVVRRVHLIGFIRAMCK</sequence>
<dbReference type="EMBL" id="MU069572">
    <property type="protein sequence ID" value="KAF5838603.1"/>
    <property type="molecule type" value="Genomic_DNA"/>
</dbReference>
<evidence type="ECO:0000256" key="1">
    <source>
        <dbReference type="SAM" id="MobiDB-lite"/>
    </source>
</evidence>
<accession>A0ABQ7GVH8</accession>